<accession>W4QZB0</accession>
<keyword evidence="8 9" id="KW-0472">Membrane</keyword>
<dbReference type="Gene3D" id="1.20.1560.10">
    <property type="entry name" value="ABC transporter type 1, transmembrane domain"/>
    <property type="match status" value="1"/>
</dbReference>
<dbReference type="OrthoDB" id="9770415at2"/>
<dbReference type="FunFam" id="3.40.50.300:FF:000221">
    <property type="entry name" value="Multidrug ABC transporter ATP-binding protein"/>
    <property type="match status" value="1"/>
</dbReference>
<evidence type="ECO:0000259" key="10">
    <source>
        <dbReference type="PROSITE" id="PS50893"/>
    </source>
</evidence>
<reference evidence="12 13" key="1">
    <citation type="journal article" date="2014" name="Genome Announc.">
        <title>Draft Genome Sequences of Three Alkaliphilic Bacillus Strains, Bacillus wakoensis JCM 9140T, Bacillus akibai JCM 9157T, and Bacillus hemicellulosilyticus JCM 9152T.</title>
        <authorList>
            <person name="Yuki M."/>
            <person name="Oshima K."/>
            <person name="Suda W."/>
            <person name="Oshida Y."/>
            <person name="Kitamura K."/>
            <person name="Iida T."/>
            <person name="Hattori M."/>
            <person name="Ohkuma M."/>
        </authorList>
    </citation>
    <scope>NUCLEOTIDE SEQUENCE [LARGE SCALE GENOMIC DNA]</scope>
    <source>
        <strain evidence="12 13">JCM 9157</strain>
    </source>
</reference>
<feature type="domain" description="ABC transporter" evidence="10">
    <location>
        <begin position="329"/>
        <end position="562"/>
    </location>
</feature>
<keyword evidence="2" id="KW-0813">Transport</keyword>
<comment type="caution">
    <text evidence="12">The sequence shown here is derived from an EMBL/GenBank/DDBJ whole genome shotgun (WGS) entry which is preliminary data.</text>
</comment>
<dbReference type="GO" id="GO:0005886">
    <property type="term" value="C:plasma membrane"/>
    <property type="evidence" value="ECO:0007669"/>
    <property type="project" value="UniProtKB-SubCell"/>
</dbReference>
<feature type="domain" description="ABC transmembrane type-1" evidence="11">
    <location>
        <begin position="15"/>
        <end position="297"/>
    </location>
</feature>
<comment type="subcellular location">
    <subcellularLocation>
        <location evidence="1">Cell membrane</location>
        <topology evidence="1">Multi-pass membrane protein</topology>
    </subcellularLocation>
</comment>
<dbReference type="SMART" id="SM00382">
    <property type="entry name" value="AAA"/>
    <property type="match status" value="1"/>
</dbReference>
<evidence type="ECO:0000256" key="4">
    <source>
        <dbReference type="ARBA" id="ARBA00022692"/>
    </source>
</evidence>
<evidence type="ECO:0000313" key="13">
    <source>
        <dbReference type="Proteomes" id="UP000018896"/>
    </source>
</evidence>
<evidence type="ECO:0000256" key="2">
    <source>
        <dbReference type="ARBA" id="ARBA00022448"/>
    </source>
</evidence>
<keyword evidence="4 9" id="KW-0812">Transmembrane</keyword>
<feature type="transmembrane region" description="Helical" evidence="9">
    <location>
        <begin position="12"/>
        <end position="31"/>
    </location>
</feature>
<dbReference type="eggNOG" id="COG1132">
    <property type="taxonomic scope" value="Bacteria"/>
</dbReference>
<dbReference type="InterPro" id="IPR011527">
    <property type="entry name" value="ABC1_TM_dom"/>
</dbReference>
<dbReference type="SUPFAM" id="SSF52540">
    <property type="entry name" value="P-loop containing nucleoside triphosphate hydrolases"/>
    <property type="match status" value="1"/>
</dbReference>
<dbReference type="CDD" id="cd18548">
    <property type="entry name" value="ABC_6TM_Tm287_like"/>
    <property type="match status" value="1"/>
</dbReference>
<evidence type="ECO:0000256" key="1">
    <source>
        <dbReference type="ARBA" id="ARBA00004651"/>
    </source>
</evidence>
<keyword evidence="7 9" id="KW-1133">Transmembrane helix</keyword>
<dbReference type="GO" id="GO:0005524">
    <property type="term" value="F:ATP binding"/>
    <property type="evidence" value="ECO:0007669"/>
    <property type="project" value="UniProtKB-KW"/>
</dbReference>
<dbReference type="AlphaFoldDB" id="W4QZB0"/>
<evidence type="ECO:0000256" key="3">
    <source>
        <dbReference type="ARBA" id="ARBA00022475"/>
    </source>
</evidence>
<dbReference type="PANTHER" id="PTHR43394:SF1">
    <property type="entry name" value="ATP-BINDING CASSETTE SUB-FAMILY B MEMBER 10, MITOCHONDRIAL"/>
    <property type="match status" value="1"/>
</dbReference>
<dbReference type="InterPro" id="IPR017871">
    <property type="entry name" value="ABC_transporter-like_CS"/>
</dbReference>
<feature type="transmembrane region" description="Helical" evidence="9">
    <location>
        <begin position="132"/>
        <end position="149"/>
    </location>
</feature>
<dbReference type="GO" id="GO:0015421">
    <property type="term" value="F:ABC-type oligopeptide transporter activity"/>
    <property type="evidence" value="ECO:0007669"/>
    <property type="project" value="TreeGrafter"/>
</dbReference>
<dbReference type="InterPro" id="IPR003439">
    <property type="entry name" value="ABC_transporter-like_ATP-bd"/>
</dbReference>
<dbReference type="InterPro" id="IPR003593">
    <property type="entry name" value="AAA+_ATPase"/>
</dbReference>
<dbReference type="SUPFAM" id="SSF90123">
    <property type="entry name" value="ABC transporter transmembrane region"/>
    <property type="match status" value="1"/>
</dbReference>
<evidence type="ECO:0000256" key="7">
    <source>
        <dbReference type="ARBA" id="ARBA00022989"/>
    </source>
</evidence>
<dbReference type="PROSITE" id="PS50929">
    <property type="entry name" value="ABC_TM1F"/>
    <property type="match status" value="1"/>
</dbReference>
<dbReference type="GO" id="GO:0016887">
    <property type="term" value="F:ATP hydrolysis activity"/>
    <property type="evidence" value="ECO:0007669"/>
    <property type="project" value="InterPro"/>
</dbReference>
<keyword evidence="6 12" id="KW-0067">ATP-binding</keyword>
<dbReference type="RefSeq" id="WP_035667340.1">
    <property type="nucleotide sequence ID" value="NZ_BAUV01000050.1"/>
</dbReference>
<dbReference type="PANTHER" id="PTHR43394">
    <property type="entry name" value="ATP-DEPENDENT PERMEASE MDL1, MITOCHONDRIAL"/>
    <property type="match status" value="1"/>
</dbReference>
<protein>
    <submittedName>
        <fullName evidence="12">Lipid A export ATP-binding/permease protein MsbA</fullName>
    </submittedName>
</protein>
<evidence type="ECO:0000256" key="6">
    <source>
        <dbReference type="ARBA" id="ARBA00022840"/>
    </source>
</evidence>
<proteinExistence type="predicted"/>
<dbReference type="STRING" id="1236973.JCM9157_4244"/>
<feature type="transmembrane region" description="Helical" evidence="9">
    <location>
        <begin position="273"/>
        <end position="295"/>
    </location>
</feature>
<keyword evidence="3" id="KW-1003">Cell membrane</keyword>
<name>W4QZB0_HALA3</name>
<dbReference type="Proteomes" id="UP000018896">
    <property type="component" value="Unassembled WGS sequence"/>
</dbReference>
<dbReference type="Gene3D" id="3.40.50.300">
    <property type="entry name" value="P-loop containing nucleotide triphosphate hydrolases"/>
    <property type="match status" value="1"/>
</dbReference>
<evidence type="ECO:0000313" key="12">
    <source>
        <dbReference type="EMBL" id="GAE37003.1"/>
    </source>
</evidence>
<organism evidence="12 13">
    <name type="scientific">Halalkalibacter akibai (strain ATCC 43226 / DSM 21942 / CIP 109018 / JCM 9157 / 1139)</name>
    <name type="common">Bacillus akibai</name>
    <dbReference type="NCBI Taxonomy" id="1236973"/>
    <lineage>
        <taxon>Bacteria</taxon>
        <taxon>Bacillati</taxon>
        <taxon>Bacillota</taxon>
        <taxon>Bacilli</taxon>
        <taxon>Bacillales</taxon>
        <taxon>Bacillaceae</taxon>
        <taxon>Halalkalibacter</taxon>
    </lineage>
</organism>
<feature type="transmembrane region" description="Helical" evidence="9">
    <location>
        <begin position="241"/>
        <end position="261"/>
    </location>
</feature>
<sequence length="572" mass="63929">MKLFSFLKPYKFPIVIALFLMFVELVVELLHPLLLAKIIDDGIMQEDMSVILNWGAIMVGMSLLAFLAGVVNSFYAAHVSQSTGYDIRSELYEKIQTFTYTKLQRFQTSSLITRMTNDVSQIQNTIFMSLRIMLRAPLLVIGGTIMALLVNVQLALILVITIPILICFLIWMMKKGGALFSQVQAKLDGVNHVMRENLVAMRLVKVFVRHRFEESRFNKSNDDLVKTTVSALRLMEIAMPVLLLLMNVSVMAILWFGSFAVNTGGTQVGEVVAIINYATRITSALTVISMIVIVFSRARASAERITDVLETNVDAEKSTKAIEIKDGSLEFKEVSFQYPSTDIEVLKRINFKVEGGKTLAILGSTGSGKTTLFQLIPNLYEVTSGEIYIGGHPVHSLDLDEYRKKIGYVPQDVFLFSGTIKENLQWGKQDATMEEIVEAAKDAQIHDVISQLPDQYETKIGQKGVNLSGGQKQRLSIARALVRKPIILLLDDSTSALDVKTEALLLQALKRYNCTTCIITQKISTAKKADQIILLDEGMIVDEGSHEILIKQSSLYQKINESQLREEELQDV</sequence>
<keyword evidence="5" id="KW-0547">Nucleotide-binding</keyword>
<dbReference type="InterPro" id="IPR039421">
    <property type="entry name" value="Type_1_exporter"/>
</dbReference>
<evidence type="ECO:0000259" key="11">
    <source>
        <dbReference type="PROSITE" id="PS50929"/>
    </source>
</evidence>
<evidence type="ECO:0000256" key="8">
    <source>
        <dbReference type="ARBA" id="ARBA00023136"/>
    </source>
</evidence>
<evidence type="ECO:0000256" key="5">
    <source>
        <dbReference type="ARBA" id="ARBA00022741"/>
    </source>
</evidence>
<dbReference type="PROSITE" id="PS00211">
    <property type="entry name" value="ABC_TRANSPORTER_1"/>
    <property type="match status" value="1"/>
</dbReference>
<dbReference type="InterPro" id="IPR027417">
    <property type="entry name" value="P-loop_NTPase"/>
</dbReference>
<dbReference type="EMBL" id="BAUV01000050">
    <property type="protein sequence ID" value="GAE37003.1"/>
    <property type="molecule type" value="Genomic_DNA"/>
</dbReference>
<gene>
    <name evidence="12" type="ORF">JCM9157_4244</name>
</gene>
<dbReference type="InterPro" id="IPR036640">
    <property type="entry name" value="ABC1_TM_sf"/>
</dbReference>
<dbReference type="Pfam" id="PF00005">
    <property type="entry name" value="ABC_tran"/>
    <property type="match status" value="1"/>
</dbReference>
<keyword evidence="13" id="KW-1185">Reference proteome</keyword>
<feature type="transmembrane region" description="Helical" evidence="9">
    <location>
        <begin position="51"/>
        <end position="75"/>
    </location>
</feature>
<dbReference type="Pfam" id="PF00664">
    <property type="entry name" value="ABC_membrane"/>
    <property type="match status" value="1"/>
</dbReference>
<dbReference type="PROSITE" id="PS50893">
    <property type="entry name" value="ABC_TRANSPORTER_2"/>
    <property type="match status" value="1"/>
</dbReference>
<evidence type="ECO:0000256" key="9">
    <source>
        <dbReference type="SAM" id="Phobius"/>
    </source>
</evidence>